<dbReference type="EMBL" id="QGML01000111">
    <property type="protein sequence ID" value="TVY93582.1"/>
    <property type="molecule type" value="Genomic_DNA"/>
</dbReference>
<sequence>MSITVPPYDKLPIELGAPAGSAWGVFDKDGKRDALGTLNFITPGAIVAAKDEIQTVHYAHQARGEFYNGISYANAAELRTDLTLGIQAISDRGGILCRGVLLDFVRYAAKRGIEYDPLGSYGISLTQIKEMIAEEDLTIRQGDILIVRSGLSKWIHASTPASVGPWEGNTYIGVDPTPELLEWVWNQNLGAVAGDAIAFESIPASDNSSMRFHEAALAGWGMNIGELFDLEQLSIIADRNQRWSFFLTACPLNIKGAAATLANTLAIF</sequence>
<comment type="caution">
    <text evidence="2">The sequence shown here is derived from an EMBL/GenBank/DDBJ whole genome shotgun (WGS) entry which is preliminary data.</text>
</comment>
<dbReference type="Pfam" id="PF04199">
    <property type="entry name" value="Cyclase"/>
    <property type="match status" value="1"/>
</dbReference>
<keyword evidence="3" id="KW-1185">Reference proteome</keyword>
<proteinExistence type="inferred from homology"/>
<evidence type="ECO:0000313" key="3">
    <source>
        <dbReference type="Proteomes" id="UP000315522"/>
    </source>
</evidence>
<dbReference type="Gene3D" id="3.50.30.50">
    <property type="entry name" value="Putative cyclase"/>
    <property type="match status" value="1"/>
</dbReference>
<dbReference type="InterPro" id="IPR007325">
    <property type="entry name" value="KFase/CYL"/>
</dbReference>
<comment type="similarity">
    <text evidence="1">Belongs to the Cyclase 1 superfamily.</text>
</comment>
<evidence type="ECO:0000256" key="1">
    <source>
        <dbReference type="ARBA" id="ARBA00007865"/>
    </source>
</evidence>
<dbReference type="AlphaFoldDB" id="A0A559MKV2"/>
<dbReference type="Proteomes" id="UP000315522">
    <property type="component" value="Unassembled WGS sequence"/>
</dbReference>
<name>A0A559MKV2_9HELO</name>
<dbReference type="InterPro" id="IPR037175">
    <property type="entry name" value="KFase_sf"/>
</dbReference>
<dbReference type="GO" id="GO:0004061">
    <property type="term" value="F:arylformamidase activity"/>
    <property type="evidence" value="ECO:0007669"/>
    <property type="project" value="InterPro"/>
</dbReference>
<dbReference type="GO" id="GO:0019441">
    <property type="term" value="P:L-tryptophan catabolic process to kynurenine"/>
    <property type="evidence" value="ECO:0007669"/>
    <property type="project" value="InterPro"/>
</dbReference>
<dbReference type="SUPFAM" id="SSF102198">
    <property type="entry name" value="Putative cyclase"/>
    <property type="match status" value="1"/>
</dbReference>
<evidence type="ECO:0000313" key="2">
    <source>
        <dbReference type="EMBL" id="TVY93582.1"/>
    </source>
</evidence>
<organism evidence="2 3">
    <name type="scientific">Lachnellula willkommii</name>
    <dbReference type="NCBI Taxonomy" id="215461"/>
    <lineage>
        <taxon>Eukaryota</taxon>
        <taxon>Fungi</taxon>
        <taxon>Dikarya</taxon>
        <taxon>Ascomycota</taxon>
        <taxon>Pezizomycotina</taxon>
        <taxon>Leotiomycetes</taxon>
        <taxon>Helotiales</taxon>
        <taxon>Lachnaceae</taxon>
        <taxon>Lachnellula</taxon>
    </lineage>
</organism>
<dbReference type="PANTHER" id="PTHR34861">
    <property type="match status" value="1"/>
</dbReference>
<evidence type="ECO:0008006" key="4">
    <source>
        <dbReference type="Google" id="ProtNLM"/>
    </source>
</evidence>
<accession>A0A559MKV2</accession>
<dbReference type="PANTHER" id="PTHR34861:SF11">
    <property type="entry name" value="CYCLASE"/>
    <property type="match status" value="1"/>
</dbReference>
<reference evidence="2 3" key="1">
    <citation type="submission" date="2018-05" db="EMBL/GenBank/DDBJ databases">
        <title>Genome sequencing and assembly of the regulated plant pathogen Lachnellula willkommii and related sister species for the development of diagnostic species identification markers.</title>
        <authorList>
            <person name="Giroux E."/>
            <person name="Bilodeau G."/>
        </authorList>
    </citation>
    <scope>NUCLEOTIDE SEQUENCE [LARGE SCALE GENOMIC DNA]</scope>
    <source>
        <strain evidence="2 3">CBS 172.35</strain>
    </source>
</reference>
<protein>
    <recommendedName>
        <fullName evidence="4">Cyclase</fullName>
    </recommendedName>
</protein>
<gene>
    <name evidence="2" type="ORF">LAWI1_G001339</name>
</gene>